<evidence type="ECO:0000313" key="2">
    <source>
        <dbReference type="EMBL" id="MFC4655821.1"/>
    </source>
</evidence>
<dbReference type="EMBL" id="JBHSGB010000010">
    <property type="protein sequence ID" value="MFC4655821.1"/>
    <property type="molecule type" value="Genomic_DNA"/>
</dbReference>
<evidence type="ECO:0000256" key="1">
    <source>
        <dbReference type="SAM" id="MobiDB-lite"/>
    </source>
</evidence>
<sequence>MAEQTQAADQSESWRLHPPANAQYPRPPADEPDEAEAIVELGYN</sequence>
<feature type="region of interest" description="Disordered" evidence="1">
    <location>
        <begin position="1"/>
        <end position="34"/>
    </location>
</feature>
<name>A0ABV9JNJ5_9GAMM</name>
<comment type="caution">
    <text evidence="2">The sequence shown here is derived from an EMBL/GenBank/DDBJ whole genome shotgun (WGS) entry which is preliminary data.</text>
</comment>
<gene>
    <name evidence="2" type="ORF">ACFO3I_12470</name>
</gene>
<dbReference type="RefSeq" id="WP_377334303.1">
    <property type="nucleotide sequence ID" value="NZ_JBHSGB010000010.1"/>
</dbReference>
<proteinExistence type="predicted"/>
<dbReference type="Proteomes" id="UP001595962">
    <property type="component" value="Unassembled WGS sequence"/>
</dbReference>
<organism evidence="2 3">
    <name type="scientific">Rheinheimera marina</name>
    <dbReference type="NCBI Taxonomy" id="1774958"/>
    <lineage>
        <taxon>Bacteria</taxon>
        <taxon>Pseudomonadati</taxon>
        <taxon>Pseudomonadota</taxon>
        <taxon>Gammaproteobacteria</taxon>
        <taxon>Chromatiales</taxon>
        <taxon>Chromatiaceae</taxon>
        <taxon>Rheinheimera</taxon>
    </lineage>
</organism>
<evidence type="ECO:0000313" key="3">
    <source>
        <dbReference type="Proteomes" id="UP001595962"/>
    </source>
</evidence>
<protein>
    <submittedName>
        <fullName evidence="2">Uncharacterized protein</fullName>
    </submittedName>
</protein>
<feature type="compositionally biased region" description="Polar residues" evidence="1">
    <location>
        <begin position="1"/>
        <end position="13"/>
    </location>
</feature>
<keyword evidence="3" id="KW-1185">Reference proteome</keyword>
<reference evidence="3" key="1">
    <citation type="journal article" date="2019" name="Int. J. Syst. Evol. Microbiol.">
        <title>The Global Catalogue of Microorganisms (GCM) 10K type strain sequencing project: providing services to taxonomists for standard genome sequencing and annotation.</title>
        <authorList>
            <consortium name="The Broad Institute Genomics Platform"/>
            <consortium name="The Broad Institute Genome Sequencing Center for Infectious Disease"/>
            <person name="Wu L."/>
            <person name="Ma J."/>
        </authorList>
    </citation>
    <scope>NUCLEOTIDE SEQUENCE [LARGE SCALE GENOMIC DNA]</scope>
    <source>
        <strain evidence="3">DT28</strain>
    </source>
</reference>
<accession>A0ABV9JNJ5</accession>